<evidence type="ECO:0000313" key="2">
    <source>
        <dbReference type="EMBL" id="AXE79742.1"/>
    </source>
</evidence>
<feature type="region of interest" description="Disordered" evidence="1">
    <location>
        <begin position="137"/>
        <end position="194"/>
    </location>
</feature>
<accession>A0A2Z5JHD6</accession>
<evidence type="ECO:0000313" key="3">
    <source>
        <dbReference type="Proteomes" id="UP000252698"/>
    </source>
</evidence>
<gene>
    <name evidence="2" type="ORF">C5746_25610</name>
</gene>
<dbReference type="AlphaFoldDB" id="A0A2Z5JHD6"/>
<evidence type="ECO:0000256" key="1">
    <source>
        <dbReference type="SAM" id="MobiDB-lite"/>
    </source>
</evidence>
<sequence length="194" mass="20049">MSDPADPPGLSREPDALGQPIGIIADHGRLGLGLRPRSIACATGRCRDEDERRHRPHHGSAHATHYGPSAYGPDRSGSPPDPLREHRSAPRARPVDAEKISNGDRGSGKAKDATAFERLEAAAGDASEAAVAAYCDGLLGQPSPGESKKARGNRDAKGEAEKKAVPEGKQGGRAPSKGSGNPTGSDGKDRTAAD</sequence>
<protein>
    <submittedName>
        <fullName evidence="2">Uncharacterized protein</fullName>
    </submittedName>
</protein>
<dbReference type="KEGG" id="sata:C5746_25610"/>
<reference evidence="2 3" key="1">
    <citation type="journal article" date="2018" name="Front. Microbiol.">
        <title>Genome Sequencing of Streptomyces atratus SCSIOZH16 and Activation Production of Nocardamine via Metabolic Engineering.</title>
        <authorList>
            <person name="Li Y."/>
            <person name="Zhang C."/>
            <person name="Liu C."/>
            <person name="Ju J."/>
            <person name="Ma J."/>
        </authorList>
    </citation>
    <scope>NUCLEOTIDE SEQUENCE [LARGE SCALE GENOMIC DNA]</scope>
    <source>
        <strain evidence="2 3">SCSIO_ZH16</strain>
    </source>
</reference>
<feature type="region of interest" description="Disordered" evidence="1">
    <location>
        <begin position="1"/>
        <end position="29"/>
    </location>
</feature>
<feature type="compositionally biased region" description="Basic and acidic residues" evidence="1">
    <location>
        <begin position="82"/>
        <end position="112"/>
    </location>
</feature>
<feature type="compositionally biased region" description="Basic and acidic residues" evidence="1">
    <location>
        <begin position="146"/>
        <end position="166"/>
    </location>
</feature>
<feature type="region of interest" description="Disordered" evidence="1">
    <location>
        <begin position="45"/>
        <end position="112"/>
    </location>
</feature>
<name>A0A2Z5JHD6_STRAR</name>
<proteinExistence type="predicted"/>
<dbReference type="EMBL" id="CP027306">
    <property type="protein sequence ID" value="AXE79742.1"/>
    <property type="molecule type" value="Genomic_DNA"/>
</dbReference>
<organism evidence="2 3">
    <name type="scientific">Streptomyces atratus</name>
    <dbReference type="NCBI Taxonomy" id="1893"/>
    <lineage>
        <taxon>Bacteria</taxon>
        <taxon>Bacillati</taxon>
        <taxon>Actinomycetota</taxon>
        <taxon>Actinomycetes</taxon>
        <taxon>Kitasatosporales</taxon>
        <taxon>Streptomycetaceae</taxon>
        <taxon>Streptomyces</taxon>
    </lineage>
</organism>
<dbReference type="Proteomes" id="UP000252698">
    <property type="component" value="Chromosome"/>
</dbReference>